<proteinExistence type="inferred from homology"/>
<dbReference type="SMART" id="SM00131">
    <property type="entry name" value="KU"/>
    <property type="match status" value="1"/>
</dbReference>
<keyword evidence="10" id="KW-1185">Reference proteome</keyword>
<evidence type="ECO:0000256" key="2">
    <source>
        <dbReference type="ARBA" id="ARBA00022729"/>
    </source>
</evidence>
<evidence type="ECO:0000256" key="5">
    <source>
        <dbReference type="ARBA" id="ARBA00038506"/>
    </source>
</evidence>
<reference evidence="9" key="1">
    <citation type="journal article" date="2020" name="bioRxiv">
        <title>Chromosome-level reference genome of the European wasp spider Argiope bruennichi: a resource for studies on range expansion and evolutionary adaptation.</title>
        <authorList>
            <person name="Sheffer M.M."/>
            <person name="Hoppe A."/>
            <person name="Krehenwinkel H."/>
            <person name="Uhl G."/>
            <person name="Kuss A.W."/>
            <person name="Jensen L."/>
            <person name="Jensen C."/>
            <person name="Gillespie R.G."/>
            <person name="Hoff K.J."/>
            <person name="Prost S."/>
        </authorList>
    </citation>
    <scope>NUCLEOTIDE SEQUENCE</scope>
</reference>
<dbReference type="AlphaFoldDB" id="A0A8T0EKS2"/>
<evidence type="ECO:0000256" key="3">
    <source>
        <dbReference type="ARBA" id="ARBA00022900"/>
    </source>
</evidence>
<evidence type="ECO:0000256" key="4">
    <source>
        <dbReference type="ARBA" id="ARBA00023157"/>
    </source>
</evidence>
<dbReference type="InterPro" id="IPR020901">
    <property type="entry name" value="Prtase_inh_Kunz-CS"/>
</dbReference>
<reference evidence="9" key="2">
    <citation type="submission" date="2020-06" db="EMBL/GenBank/DDBJ databases">
        <authorList>
            <person name="Sheffer M."/>
        </authorList>
    </citation>
    <scope>NUCLEOTIDE SEQUENCE</scope>
</reference>
<dbReference type="GO" id="GO:0005615">
    <property type="term" value="C:extracellular space"/>
    <property type="evidence" value="ECO:0007669"/>
    <property type="project" value="TreeGrafter"/>
</dbReference>
<evidence type="ECO:0000259" key="8">
    <source>
        <dbReference type="PROSITE" id="PS50279"/>
    </source>
</evidence>
<keyword evidence="1" id="KW-0646">Protease inhibitor</keyword>
<comment type="similarity">
    <text evidence="5">Belongs to the venom Kunitz-type family. 03 (sub-Kunitz) subfamily.</text>
</comment>
<dbReference type="InterPro" id="IPR050098">
    <property type="entry name" value="TFPI/VKTCI-like"/>
</dbReference>
<name>A0A8T0EKS2_ARGBR</name>
<keyword evidence="4" id="KW-1015">Disulfide bond</keyword>
<dbReference type="OMA" id="AVEYCMI"/>
<evidence type="ECO:0000313" key="10">
    <source>
        <dbReference type="Proteomes" id="UP000807504"/>
    </source>
</evidence>
<feature type="signal peptide" evidence="7">
    <location>
        <begin position="1"/>
        <end position="19"/>
    </location>
</feature>
<evidence type="ECO:0000313" key="9">
    <source>
        <dbReference type="EMBL" id="KAF8774024.1"/>
    </source>
</evidence>
<dbReference type="PRINTS" id="PR00759">
    <property type="entry name" value="BASICPTASE"/>
</dbReference>
<evidence type="ECO:0000256" key="1">
    <source>
        <dbReference type="ARBA" id="ARBA00022690"/>
    </source>
</evidence>
<feature type="domain" description="BPTI/Kunitz inhibitor" evidence="8">
    <location>
        <begin position="130"/>
        <end position="180"/>
    </location>
</feature>
<organism evidence="9 10">
    <name type="scientific">Argiope bruennichi</name>
    <name type="common">Wasp spider</name>
    <name type="synonym">Aranea bruennichi</name>
    <dbReference type="NCBI Taxonomy" id="94029"/>
    <lineage>
        <taxon>Eukaryota</taxon>
        <taxon>Metazoa</taxon>
        <taxon>Ecdysozoa</taxon>
        <taxon>Arthropoda</taxon>
        <taxon>Chelicerata</taxon>
        <taxon>Arachnida</taxon>
        <taxon>Araneae</taxon>
        <taxon>Araneomorphae</taxon>
        <taxon>Entelegynae</taxon>
        <taxon>Araneoidea</taxon>
        <taxon>Araneidae</taxon>
        <taxon>Argiope</taxon>
    </lineage>
</organism>
<gene>
    <name evidence="9" type="ORF">HNY73_016626</name>
</gene>
<keyword evidence="2 7" id="KW-0732">Signal</keyword>
<dbReference type="InterPro" id="IPR002223">
    <property type="entry name" value="Kunitz_BPTI"/>
</dbReference>
<feature type="chain" id="PRO_5035783067" evidence="7">
    <location>
        <begin position="20"/>
        <end position="183"/>
    </location>
</feature>
<comment type="caution">
    <text evidence="9">The sequence shown here is derived from an EMBL/GenBank/DDBJ whole genome shotgun (WGS) entry which is preliminary data.</text>
</comment>
<dbReference type="PANTHER" id="PTHR10083:SF328">
    <property type="entry name" value="TISSUE FACTOR PATHWAY INHIBITOR"/>
    <property type="match status" value="1"/>
</dbReference>
<accession>A0A8T0EKS2</accession>
<dbReference type="EMBL" id="JABXBU010002227">
    <property type="protein sequence ID" value="KAF8774024.1"/>
    <property type="molecule type" value="Genomic_DNA"/>
</dbReference>
<comment type="function">
    <text evidence="6">Serine protease inhibitor that inhibits trypsin at a molar ratio of 1:1.</text>
</comment>
<dbReference type="PANTHER" id="PTHR10083">
    <property type="entry name" value="KUNITZ-TYPE PROTEASE INHIBITOR-RELATED"/>
    <property type="match status" value="1"/>
</dbReference>
<dbReference type="Gene3D" id="4.10.410.10">
    <property type="entry name" value="Pancreatic trypsin inhibitor Kunitz domain"/>
    <property type="match status" value="1"/>
</dbReference>
<dbReference type="InterPro" id="IPR036880">
    <property type="entry name" value="Kunitz_BPTI_sf"/>
</dbReference>
<dbReference type="GO" id="GO:0004867">
    <property type="term" value="F:serine-type endopeptidase inhibitor activity"/>
    <property type="evidence" value="ECO:0007669"/>
    <property type="project" value="UniProtKB-KW"/>
</dbReference>
<dbReference type="PROSITE" id="PS00280">
    <property type="entry name" value="BPTI_KUNITZ_1"/>
    <property type="match status" value="1"/>
</dbReference>
<protein>
    <submittedName>
        <fullName evidence="9">Kunitz-type U1-aranetoxin-Av1a like protein</fullName>
    </submittedName>
</protein>
<keyword evidence="3" id="KW-0722">Serine protease inhibitor</keyword>
<dbReference type="Proteomes" id="UP000807504">
    <property type="component" value="Unassembled WGS sequence"/>
</dbReference>
<evidence type="ECO:0000256" key="6">
    <source>
        <dbReference type="ARBA" id="ARBA00093388"/>
    </source>
</evidence>
<sequence>MAKMLCSLFLAGFVLQANAFSLFPHLPNPFPQFHIPNPFDYLPSVSDIASLLNPLRYLPNIANFLNPLNFIPNIVHLMNPFTYIPDILNPFHYIPNPLDFLPNPLDYIPNPFKYLPNPLDWIPGLGKDRCKLQPDVGPCKASVVRYYYDENIKACIKFQYGGCKGNRNNFKDKDECEKACRAH</sequence>
<evidence type="ECO:0000256" key="7">
    <source>
        <dbReference type="SAM" id="SignalP"/>
    </source>
</evidence>
<dbReference type="CDD" id="cd00109">
    <property type="entry name" value="Kunitz-type"/>
    <property type="match status" value="1"/>
</dbReference>
<dbReference type="OrthoDB" id="6494754at2759"/>
<dbReference type="PROSITE" id="PS50279">
    <property type="entry name" value="BPTI_KUNITZ_2"/>
    <property type="match status" value="1"/>
</dbReference>
<dbReference type="Pfam" id="PF00014">
    <property type="entry name" value="Kunitz_BPTI"/>
    <property type="match status" value="1"/>
</dbReference>
<dbReference type="FunFam" id="4.10.410.10:FF:000017">
    <property type="entry name" value="papilin isoform X2"/>
    <property type="match status" value="1"/>
</dbReference>
<dbReference type="SUPFAM" id="SSF57362">
    <property type="entry name" value="BPTI-like"/>
    <property type="match status" value="1"/>
</dbReference>